<keyword evidence="11 18" id="KW-0833">Ubl conjugation pathway</keyword>
<feature type="region of interest" description="Disordered" evidence="19">
    <location>
        <begin position="386"/>
        <end position="419"/>
    </location>
</feature>
<keyword evidence="7 18" id="KW-0808">Transferase</keyword>
<evidence type="ECO:0000256" key="5">
    <source>
        <dbReference type="ARBA" id="ARBA00012483"/>
    </source>
</evidence>
<sequence length="866" mass="92222">CLTGAFLRPDVLHTLLLRSPVQNPLHRRHHSPSMADNFDDVPDSTDWLSTPLSGLSAVEAALRCQVCKDFFKTPMLTSCCHTFCSLCIRRALSNEGKCPLCRASDQELKLRSNWAMEEIVESFTKARKTTLQFARTAGQASAGGSSPKRKLVEEDSAPEHQPETKRLRSSARLSRTRAGQSTTVVDLEDEHNPEPREEEEDDEADDATFTPEDGLVPCPICQTRMKQFQVFSHLDKCPGPQPQPSRPSASRTPTPNTPARGAAPPRQTPAPERLPAIAYSMLKDVALRKRMSDLGLSTNGTRQQLEKRHKEWVTLWNANCDSARPKRRAELLHDLDVWERTQGAKAPMFAARPGAAVKDKEFDGAAWAVKHDDSFKDLIANARKSRAQAKQKTEEAAAEDATAQKESDAATPGLVENTERVKSLEMVETAGAEVMMVDLTEPSVGPVATPAPEAAIPKPPSSAYYLQDGFSEQIPAVDIGATNSQEARSHGLYAACGCGRSSNSKFSRSSAVSLEGVFSPEGSVTGAFSPCISASSLFSISSASLASSASLLALSLASSASFFALSFASSFSLSSRSISANSSSTSTSSAGAAFASAMMSPTSSTSPICSRSEATTSPTRSAPPTFSLSPLSAPALASITFTSCTWSRAVWILAATSSSCPSVAKRVCSEFSATFFDLSAAIAATLFFFATASFAVTVSSSMRVESSAVCFCRSSMSSFRDETAASSSVIAASSSSAPIPLILTTLPSYTTSPLSRDRKTSRMSTSFSDSLLCSTNASANVFWKCVFVYVRSNLVSAGLTFSASFLAVVSTFLSTTNCPLGSLSSPDVDPPPNPSCPAAHDTTLHGTCDHVLAYMLSFAPRNSLTG</sequence>
<dbReference type="PROSITE" id="PS50089">
    <property type="entry name" value="ZF_RING_2"/>
    <property type="match status" value="1"/>
</dbReference>
<dbReference type="PANTHER" id="PTHR14134:SF2">
    <property type="entry name" value="E3 UBIQUITIN-PROTEIN LIGASE RAD18"/>
    <property type="match status" value="1"/>
</dbReference>
<evidence type="ECO:0000256" key="19">
    <source>
        <dbReference type="SAM" id="MobiDB-lite"/>
    </source>
</evidence>
<evidence type="ECO:0000256" key="7">
    <source>
        <dbReference type="ARBA" id="ARBA00022679"/>
    </source>
</evidence>
<gene>
    <name evidence="23" type="ORF">GCG54_00013427</name>
</gene>
<evidence type="ECO:0000259" key="20">
    <source>
        <dbReference type="PROSITE" id="PS50089"/>
    </source>
</evidence>
<dbReference type="SMART" id="SM00513">
    <property type="entry name" value="SAP"/>
    <property type="match status" value="1"/>
</dbReference>
<dbReference type="PROSITE" id="PS50800">
    <property type="entry name" value="SAP"/>
    <property type="match status" value="1"/>
</dbReference>
<dbReference type="SMART" id="SM00734">
    <property type="entry name" value="ZnF_Rad18"/>
    <property type="match status" value="1"/>
</dbReference>
<dbReference type="Gene3D" id="3.30.40.10">
    <property type="entry name" value="Zinc/RING finger domain, C3HC4 (zinc finger)"/>
    <property type="match status" value="1"/>
</dbReference>
<dbReference type="InterPro" id="IPR017907">
    <property type="entry name" value="Znf_RING_CS"/>
</dbReference>
<dbReference type="InterPro" id="IPR039577">
    <property type="entry name" value="Rad18"/>
</dbReference>
<evidence type="ECO:0000256" key="10">
    <source>
        <dbReference type="ARBA" id="ARBA00022771"/>
    </source>
</evidence>
<dbReference type="PROSITE" id="PS00518">
    <property type="entry name" value="ZF_RING_1"/>
    <property type="match status" value="1"/>
</dbReference>
<evidence type="ECO:0000256" key="15">
    <source>
        <dbReference type="ARBA" id="ARBA00023242"/>
    </source>
</evidence>
<feature type="domain" description="RING-type" evidence="20">
    <location>
        <begin position="64"/>
        <end position="102"/>
    </location>
</feature>
<feature type="non-terminal residue" evidence="23">
    <location>
        <position position="1"/>
    </location>
</feature>
<evidence type="ECO:0000256" key="6">
    <source>
        <dbReference type="ARBA" id="ARBA00015551"/>
    </source>
</evidence>
<dbReference type="UniPathway" id="UPA00143"/>
<evidence type="ECO:0000256" key="1">
    <source>
        <dbReference type="ARBA" id="ARBA00000900"/>
    </source>
</evidence>
<evidence type="ECO:0000256" key="3">
    <source>
        <dbReference type="ARBA" id="ARBA00004906"/>
    </source>
</evidence>
<dbReference type="GeneID" id="69020543"/>
<feature type="region of interest" description="Disordered" evidence="19">
    <location>
        <begin position="234"/>
        <end position="273"/>
    </location>
</feature>
<keyword evidence="8 18" id="KW-0479">Metal-binding</keyword>
<keyword evidence="9 17" id="KW-0227">DNA damage</keyword>
<dbReference type="GO" id="GO:0006281">
    <property type="term" value="P:DNA repair"/>
    <property type="evidence" value="ECO:0007669"/>
    <property type="project" value="UniProtKB-KW"/>
</dbReference>
<dbReference type="PROSITE" id="PS51908">
    <property type="entry name" value="ZF_UBZ4"/>
    <property type="match status" value="1"/>
</dbReference>
<organism evidence="23 24">
    <name type="scientific">Colletotrichum gloeosporioides</name>
    <name type="common">Anthracnose fungus</name>
    <name type="synonym">Glomerella cingulata</name>
    <dbReference type="NCBI Taxonomy" id="474922"/>
    <lineage>
        <taxon>Eukaryota</taxon>
        <taxon>Fungi</taxon>
        <taxon>Dikarya</taxon>
        <taxon>Ascomycota</taxon>
        <taxon>Pezizomycotina</taxon>
        <taxon>Sordariomycetes</taxon>
        <taxon>Hypocreomycetidae</taxon>
        <taxon>Glomerellales</taxon>
        <taxon>Glomerellaceae</taxon>
        <taxon>Colletotrichum</taxon>
        <taxon>Colletotrichum gloeosporioides species complex</taxon>
    </lineage>
</organism>
<dbReference type="EMBL" id="WVTB01000055">
    <property type="protein sequence ID" value="KAF3803317.1"/>
    <property type="molecule type" value="Genomic_DNA"/>
</dbReference>
<evidence type="ECO:0000256" key="16">
    <source>
        <dbReference type="PROSITE-ProRule" id="PRU00175"/>
    </source>
</evidence>
<evidence type="ECO:0000313" key="23">
    <source>
        <dbReference type="EMBL" id="KAF3803317.1"/>
    </source>
</evidence>
<reference evidence="23" key="2">
    <citation type="submission" date="2020-03" db="EMBL/GenBank/DDBJ databases">
        <authorList>
            <person name="Fu F.-F."/>
            <person name="Chen J."/>
        </authorList>
    </citation>
    <scope>NUCLEOTIDE SEQUENCE</scope>
    <source>
        <strain evidence="23">Lc1</strain>
    </source>
</reference>
<evidence type="ECO:0000256" key="9">
    <source>
        <dbReference type="ARBA" id="ARBA00022763"/>
    </source>
</evidence>
<keyword evidence="15 18" id="KW-0539">Nucleus</keyword>
<accession>A0A8H4CGF7</accession>
<feature type="compositionally biased region" description="Basic and acidic residues" evidence="19">
    <location>
        <begin position="150"/>
        <end position="166"/>
    </location>
</feature>
<feature type="compositionally biased region" description="Polar residues" evidence="19">
    <location>
        <begin position="134"/>
        <end position="144"/>
    </location>
</feature>
<evidence type="ECO:0000256" key="14">
    <source>
        <dbReference type="ARBA" id="ARBA00023204"/>
    </source>
</evidence>
<proteinExistence type="inferred from homology"/>
<comment type="similarity">
    <text evidence="4 18">Belongs to the RAD18 family.</text>
</comment>
<keyword evidence="10 16" id="KW-0863">Zinc-finger</keyword>
<feature type="compositionally biased region" description="Acidic residues" evidence="19">
    <location>
        <begin position="196"/>
        <end position="206"/>
    </location>
</feature>
<keyword evidence="13 18" id="KW-0238">DNA-binding</keyword>
<dbReference type="InterPro" id="IPR003034">
    <property type="entry name" value="SAP_dom"/>
</dbReference>
<dbReference type="SMART" id="SM00184">
    <property type="entry name" value="RING"/>
    <property type="match status" value="1"/>
</dbReference>
<keyword evidence="24" id="KW-1185">Reference proteome</keyword>
<feature type="domain" description="UBZ4-type" evidence="22">
    <location>
        <begin position="215"/>
        <end position="242"/>
    </location>
</feature>
<comment type="pathway">
    <text evidence="3 18">Protein modification; protein ubiquitination.</text>
</comment>
<evidence type="ECO:0000256" key="13">
    <source>
        <dbReference type="ARBA" id="ARBA00023125"/>
    </source>
</evidence>
<dbReference type="Pfam" id="PF13923">
    <property type="entry name" value="zf-C3HC4_2"/>
    <property type="match status" value="1"/>
</dbReference>
<reference evidence="23" key="1">
    <citation type="journal article" date="2020" name="Phytopathology">
        <title>Genome sequence and comparative analysis of Colletotrichum gloeosporioides isolated from Liriodendron leaves.</title>
        <authorList>
            <person name="Fu F.F."/>
            <person name="Hao Z."/>
            <person name="Wang P."/>
            <person name="Lu Y."/>
            <person name="Xue L.J."/>
            <person name="Wei G."/>
            <person name="Tian Y."/>
            <person name="Baishi H."/>
            <person name="Xu H."/>
            <person name="Shi J."/>
            <person name="Cheng T."/>
            <person name="Wang G."/>
            <person name="Yi Y."/>
            <person name="Chen J."/>
        </authorList>
    </citation>
    <scope>NUCLEOTIDE SEQUENCE</scope>
    <source>
        <strain evidence="23">Lc1</strain>
    </source>
</reference>
<name>A0A8H4CGF7_COLGL</name>
<comment type="subunit">
    <text evidence="18">Interacts with E2 UBC2, forming a complex with ubiquitin ligase activity.</text>
</comment>
<evidence type="ECO:0000259" key="21">
    <source>
        <dbReference type="PROSITE" id="PS50800"/>
    </source>
</evidence>
<dbReference type="GO" id="GO:0061630">
    <property type="term" value="F:ubiquitin protein ligase activity"/>
    <property type="evidence" value="ECO:0007669"/>
    <property type="project" value="UniProtKB-UniRule"/>
</dbReference>
<dbReference type="GO" id="GO:0008270">
    <property type="term" value="F:zinc ion binding"/>
    <property type="evidence" value="ECO:0007669"/>
    <property type="project" value="UniProtKB-KW"/>
</dbReference>
<feature type="region of interest" description="Disordered" evidence="19">
    <location>
        <begin position="134"/>
        <end position="215"/>
    </location>
</feature>
<dbReference type="AlphaFoldDB" id="A0A8H4CGF7"/>
<evidence type="ECO:0000313" key="24">
    <source>
        <dbReference type="Proteomes" id="UP000613401"/>
    </source>
</evidence>
<dbReference type="GO" id="GO:0003697">
    <property type="term" value="F:single-stranded DNA binding"/>
    <property type="evidence" value="ECO:0007669"/>
    <property type="project" value="UniProtKB-UniRule"/>
</dbReference>
<evidence type="ECO:0000256" key="8">
    <source>
        <dbReference type="ARBA" id="ARBA00022723"/>
    </source>
</evidence>
<dbReference type="InterPro" id="IPR001841">
    <property type="entry name" value="Znf_RING"/>
</dbReference>
<evidence type="ECO:0000256" key="17">
    <source>
        <dbReference type="PROSITE-ProRule" id="PRU01256"/>
    </source>
</evidence>
<protein>
    <recommendedName>
        <fullName evidence="6 18">Postreplication repair E3 ubiquitin-protein ligase RAD18</fullName>
        <ecNumber evidence="5 18">2.3.2.27</ecNumber>
    </recommendedName>
    <alternativeName>
        <fullName evidence="18">RING-type E3 ubiquitin transferase RAD18</fullName>
    </alternativeName>
</protein>
<dbReference type="FunFam" id="3.30.40.10:FF:000172">
    <property type="entry name" value="E3 ubiquitin-protein ligase RAD18"/>
    <property type="match status" value="1"/>
</dbReference>
<feature type="compositionally biased region" description="Low complexity" evidence="19">
    <location>
        <begin position="246"/>
        <end position="260"/>
    </location>
</feature>
<dbReference type="GO" id="GO:0097505">
    <property type="term" value="C:Rad6-Rad18 complex"/>
    <property type="evidence" value="ECO:0007669"/>
    <property type="project" value="TreeGrafter"/>
</dbReference>
<comment type="caution">
    <text evidence="23">The sequence shown here is derived from an EMBL/GenBank/DDBJ whole genome shotgun (WGS) entry which is preliminary data.</text>
</comment>
<comment type="catalytic activity">
    <reaction evidence="1 18">
        <text>S-ubiquitinyl-[E2 ubiquitin-conjugating enzyme]-L-cysteine + [acceptor protein]-L-lysine = [E2 ubiquitin-conjugating enzyme]-L-cysteine + N(6)-ubiquitinyl-[acceptor protein]-L-lysine.</text>
        <dbReference type="EC" id="2.3.2.27"/>
    </reaction>
</comment>
<dbReference type="GO" id="GO:0006513">
    <property type="term" value="P:protein monoubiquitination"/>
    <property type="evidence" value="ECO:0007669"/>
    <property type="project" value="InterPro"/>
</dbReference>
<dbReference type="NCBIfam" id="TIGR00599">
    <property type="entry name" value="rad18"/>
    <property type="match status" value="1"/>
</dbReference>
<evidence type="ECO:0000256" key="12">
    <source>
        <dbReference type="ARBA" id="ARBA00022833"/>
    </source>
</evidence>
<dbReference type="InterPro" id="IPR006642">
    <property type="entry name" value="Rad18_UBZ4"/>
</dbReference>
<dbReference type="Proteomes" id="UP000613401">
    <property type="component" value="Unassembled WGS sequence"/>
</dbReference>
<dbReference type="Pfam" id="PF02037">
    <property type="entry name" value="SAP"/>
    <property type="match status" value="1"/>
</dbReference>
<keyword evidence="14 17" id="KW-0234">DNA repair</keyword>
<dbReference type="InterPro" id="IPR013083">
    <property type="entry name" value="Znf_RING/FYVE/PHD"/>
</dbReference>
<dbReference type="PANTHER" id="PTHR14134">
    <property type="entry name" value="E3 UBIQUITIN-PROTEIN LIGASE RAD18"/>
    <property type="match status" value="1"/>
</dbReference>
<evidence type="ECO:0000256" key="2">
    <source>
        <dbReference type="ARBA" id="ARBA00004123"/>
    </source>
</evidence>
<keyword evidence="12 18" id="KW-0862">Zinc</keyword>
<comment type="function">
    <text evidence="18">E3 RING-finger protein, member of the UBC2/RAD6 epistasis group. Associates to the E2 ubiquitin conjugating enzyme UBC2/RAD6 to form the UBC2-RAD18 ubiquitin ligase complex involved in postreplicative repair (PRR) of damaged DNA.</text>
</comment>
<dbReference type="SUPFAM" id="SSF57850">
    <property type="entry name" value="RING/U-box"/>
    <property type="match status" value="1"/>
</dbReference>
<dbReference type="RefSeq" id="XP_045262476.1">
    <property type="nucleotide sequence ID" value="XM_045413280.1"/>
</dbReference>
<dbReference type="EC" id="2.3.2.27" evidence="5 18"/>
<dbReference type="GO" id="GO:0006301">
    <property type="term" value="P:DNA damage tolerance"/>
    <property type="evidence" value="ECO:0007669"/>
    <property type="project" value="InterPro"/>
</dbReference>
<feature type="domain" description="SAP" evidence="21">
    <location>
        <begin position="279"/>
        <end position="313"/>
    </location>
</feature>
<evidence type="ECO:0000259" key="22">
    <source>
        <dbReference type="PROSITE" id="PS51908"/>
    </source>
</evidence>
<dbReference type="InterPro" id="IPR004580">
    <property type="entry name" value="Rad18_fungi"/>
</dbReference>
<evidence type="ECO:0000256" key="11">
    <source>
        <dbReference type="ARBA" id="ARBA00022786"/>
    </source>
</evidence>
<feature type="region of interest" description="Disordered" evidence="19">
    <location>
        <begin position="600"/>
        <end position="623"/>
    </location>
</feature>
<evidence type="ECO:0000256" key="4">
    <source>
        <dbReference type="ARBA" id="ARBA00009506"/>
    </source>
</evidence>
<dbReference type="GO" id="GO:0005634">
    <property type="term" value="C:nucleus"/>
    <property type="evidence" value="ECO:0007669"/>
    <property type="project" value="UniProtKB-SubCell"/>
</dbReference>
<comment type="subcellular location">
    <subcellularLocation>
        <location evidence="2 18">Nucleus</location>
    </subcellularLocation>
</comment>
<evidence type="ECO:0000256" key="18">
    <source>
        <dbReference type="RuleBase" id="RU368093"/>
    </source>
</evidence>